<dbReference type="InterPro" id="IPR017946">
    <property type="entry name" value="PLC-like_Pdiesterase_TIM-brl"/>
</dbReference>
<proteinExistence type="predicted"/>
<gene>
    <name evidence="2" type="ORF">E5161_14765</name>
</gene>
<dbReference type="Gene3D" id="3.20.20.190">
    <property type="entry name" value="Phosphatidylinositol (PI) phosphodiesterase"/>
    <property type="match status" value="1"/>
</dbReference>
<dbReference type="CDD" id="cd08583">
    <property type="entry name" value="PI-PLCc_GDPD_SF_unchar1"/>
    <property type="match status" value="1"/>
</dbReference>
<name>A0A4U0F8I2_9BACL</name>
<dbReference type="PROSITE" id="PS51704">
    <property type="entry name" value="GP_PDE"/>
    <property type="match status" value="1"/>
</dbReference>
<dbReference type="SUPFAM" id="SSF51695">
    <property type="entry name" value="PLC-like phosphodiesterases"/>
    <property type="match status" value="1"/>
</dbReference>
<evidence type="ECO:0000313" key="3">
    <source>
        <dbReference type="Proteomes" id="UP000309673"/>
    </source>
</evidence>
<reference evidence="2 3" key="1">
    <citation type="submission" date="2019-04" db="EMBL/GenBank/DDBJ databases">
        <title>Cohnella sp. nov., isolated from soil.</title>
        <authorList>
            <person name="Kim W."/>
        </authorList>
    </citation>
    <scope>NUCLEOTIDE SEQUENCE [LARGE SCALE GENOMIC DNA]</scope>
    <source>
        <strain evidence="2 3">CAU 1483</strain>
    </source>
</reference>
<dbReference type="OrthoDB" id="2033680at2"/>
<organism evidence="2 3">
    <name type="scientific">Cohnella pontilimi</name>
    <dbReference type="NCBI Taxonomy" id="2564100"/>
    <lineage>
        <taxon>Bacteria</taxon>
        <taxon>Bacillati</taxon>
        <taxon>Bacillota</taxon>
        <taxon>Bacilli</taxon>
        <taxon>Bacillales</taxon>
        <taxon>Paenibacillaceae</taxon>
        <taxon>Cohnella</taxon>
    </lineage>
</organism>
<dbReference type="Proteomes" id="UP000309673">
    <property type="component" value="Unassembled WGS sequence"/>
</dbReference>
<evidence type="ECO:0000313" key="2">
    <source>
        <dbReference type="EMBL" id="TJY40975.1"/>
    </source>
</evidence>
<feature type="domain" description="GP-PDE" evidence="1">
    <location>
        <begin position="29"/>
        <end position="275"/>
    </location>
</feature>
<dbReference type="EMBL" id="SUPK01000007">
    <property type="protein sequence ID" value="TJY40975.1"/>
    <property type="molecule type" value="Genomic_DNA"/>
</dbReference>
<dbReference type="AlphaFoldDB" id="A0A4U0F8I2"/>
<comment type="caution">
    <text evidence="2">The sequence shown here is derived from an EMBL/GenBank/DDBJ whole genome shotgun (WGS) entry which is preliminary data.</text>
</comment>
<protein>
    <submittedName>
        <fullName evidence="2">Glycerophosphodiester phosphodiesterase</fullName>
    </submittedName>
</protein>
<accession>A0A4U0F8I2</accession>
<dbReference type="GO" id="GO:0008081">
    <property type="term" value="F:phosphoric diester hydrolase activity"/>
    <property type="evidence" value="ECO:0007669"/>
    <property type="project" value="InterPro"/>
</dbReference>
<keyword evidence="3" id="KW-1185">Reference proteome</keyword>
<dbReference type="GO" id="GO:0006629">
    <property type="term" value="P:lipid metabolic process"/>
    <property type="evidence" value="ECO:0007669"/>
    <property type="project" value="InterPro"/>
</dbReference>
<dbReference type="Pfam" id="PF03009">
    <property type="entry name" value="GDPD"/>
    <property type="match status" value="1"/>
</dbReference>
<sequence>MFPSLLLLLSLLSPSGAPPGQTLDWTEHPLIAHALGGVEGADRTNSREALETNYALGFRVFETDLMLTTDEHLVARHDWEKKLFVEFGQVGFTGALKDWNPLSLEDFKRLPILNRYEGLEWKDLLEFMVQHPDVYYVLDTKFTDERTIKRQFKLLTEEAERIDPALLNRIVPQLYHQQMLGTVDSIHRFSSYIYTLYQSKDTNGQVVEFLRRNPRVKAAAMPPSRAKKDFIDSLKKLGVRTYVHTINDYSTYLKLRQTGVSGVYTDFLSYAQVLKGLKGSWTAAPPLPPDSES</sequence>
<dbReference type="InterPro" id="IPR030395">
    <property type="entry name" value="GP_PDE_dom"/>
</dbReference>
<dbReference type="RefSeq" id="WP_136778603.1">
    <property type="nucleotide sequence ID" value="NZ_SUPK01000007.1"/>
</dbReference>
<evidence type="ECO:0000259" key="1">
    <source>
        <dbReference type="PROSITE" id="PS51704"/>
    </source>
</evidence>